<dbReference type="EMBL" id="JAWRCP010000002">
    <property type="protein sequence ID" value="MDW6094038.1"/>
    <property type="molecule type" value="Genomic_DNA"/>
</dbReference>
<gene>
    <name evidence="1" type="ORF">SBX64_15980</name>
</gene>
<proteinExistence type="predicted"/>
<evidence type="ECO:0000313" key="1">
    <source>
        <dbReference type="EMBL" id="MDW6094038.1"/>
    </source>
</evidence>
<comment type="caution">
    <text evidence="1">The sequence shown here is derived from an EMBL/GenBank/DDBJ whole genome shotgun (WGS) entry which is preliminary data.</text>
</comment>
<sequence>MLQAGFEFQGIESMYKSAKNTTEGDSFCGYRVTMDGSNVEIITPPKPLDDWAKNKKDKKLVGIVTLLSHIQLDTNIGLKEKKHEGMTLRASLKNFKQVQPQLNIDINLQDLVTNSDHWMRKLSQFAVAQCNLKRKTGNEVVCYGDLMKNIYFHSKNKQESSKKIKELNDDWARELTLQELVGADLTIGSTKFNPTKTKEYLEKFEEIASNIENMDIDYPNNHPQILLLVANKNLERINKNITDISIKNWNILLKGYVLVLCMGQIKALGGGALTKDMPLLPKVDMIGFRATIMNKCISSEFRMVPERPNVSDLLDEMVHRIAAQACVHVLTATNLKSYAKANVFDILTADGVHEGNSHGDLQKRVSWINGLNIKSEQKKSAKWDGQDELEQQTILVELRRASCINQEHIALYPAKISKVLLQK</sequence>
<keyword evidence="2" id="KW-1185">Reference proteome</keyword>
<name>A0ABU4J0K8_9VIBR</name>
<organism evidence="1 2">
    <name type="scientific">Vibrio rhizosphaerae</name>
    <dbReference type="NCBI Taxonomy" id="398736"/>
    <lineage>
        <taxon>Bacteria</taxon>
        <taxon>Pseudomonadati</taxon>
        <taxon>Pseudomonadota</taxon>
        <taxon>Gammaproteobacteria</taxon>
        <taxon>Vibrionales</taxon>
        <taxon>Vibrionaceae</taxon>
        <taxon>Vibrio</taxon>
    </lineage>
</organism>
<reference evidence="1 2" key="1">
    <citation type="submission" date="2023-11" db="EMBL/GenBank/DDBJ databases">
        <title>Plant-associative lifestyle of Vibrio porteresiae and its evolutionary dynamics.</title>
        <authorList>
            <person name="Rameshkumar N."/>
            <person name="Kirti K."/>
        </authorList>
    </citation>
    <scope>NUCLEOTIDE SEQUENCE [LARGE SCALE GENOMIC DNA]</scope>
    <source>
        <strain evidence="1 2">MSSRF7</strain>
    </source>
</reference>
<dbReference type="RefSeq" id="WP_318585392.1">
    <property type="nucleotide sequence ID" value="NZ_JAWRCP010000002.1"/>
</dbReference>
<protein>
    <submittedName>
        <fullName evidence="1">Uncharacterized protein</fullName>
    </submittedName>
</protein>
<evidence type="ECO:0000313" key="2">
    <source>
        <dbReference type="Proteomes" id="UP001279860"/>
    </source>
</evidence>
<dbReference type="Proteomes" id="UP001279860">
    <property type="component" value="Unassembled WGS sequence"/>
</dbReference>
<accession>A0ABU4J0K8</accession>